<protein>
    <submittedName>
        <fullName evidence="2">Uncharacterized protein</fullName>
    </submittedName>
</protein>
<evidence type="ECO:0000256" key="1">
    <source>
        <dbReference type="SAM" id="MobiDB-lite"/>
    </source>
</evidence>
<dbReference type="Proteomes" id="UP001153555">
    <property type="component" value="Unassembled WGS sequence"/>
</dbReference>
<dbReference type="EMBL" id="CACSLK010027752">
    <property type="protein sequence ID" value="CAA0828729.1"/>
    <property type="molecule type" value="Genomic_DNA"/>
</dbReference>
<proteinExistence type="predicted"/>
<reference evidence="2" key="1">
    <citation type="submission" date="2019-12" db="EMBL/GenBank/DDBJ databases">
        <authorList>
            <person name="Scholes J."/>
        </authorList>
    </citation>
    <scope>NUCLEOTIDE SEQUENCE</scope>
</reference>
<accession>A0A9N7N8C2</accession>
<keyword evidence="3" id="KW-1185">Reference proteome</keyword>
<gene>
    <name evidence="2" type="ORF">SHERM_24424</name>
</gene>
<evidence type="ECO:0000313" key="3">
    <source>
        <dbReference type="Proteomes" id="UP001153555"/>
    </source>
</evidence>
<evidence type="ECO:0000313" key="2">
    <source>
        <dbReference type="EMBL" id="CAA0828729.1"/>
    </source>
</evidence>
<feature type="region of interest" description="Disordered" evidence="1">
    <location>
        <begin position="1"/>
        <end position="24"/>
    </location>
</feature>
<name>A0A9N7N8C2_STRHE</name>
<dbReference type="OrthoDB" id="913683at2759"/>
<comment type="caution">
    <text evidence="2">The sequence shown here is derived from an EMBL/GenBank/DDBJ whole genome shotgun (WGS) entry which is preliminary data.</text>
</comment>
<dbReference type="AlphaFoldDB" id="A0A9N7N8C2"/>
<organism evidence="2 3">
    <name type="scientific">Striga hermonthica</name>
    <name type="common">Purple witchweed</name>
    <name type="synonym">Buchnera hermonthica</name>
    <dbReference type="NCBI Taxonomy" id="68872"/>
    <lineage>
        <taxon>Eukaryota</taxon>
        <taxon>Viridiplantae</taxon>
        <taxon>Streptophyta</taxon>
        <taxon>Embryophyta</taxon>
        <taxon>Tracheophyta</taxon>
        <taxon>Spermatophyta</taxon>
        <taxon>Magnoliopsida</taxon>
        <taxon>eudicotyledons</taxon>
        <taxon>Gunneridae</taxon>
        <taxon>Pentapetalae</taxon>
        <taxon>asterids</taxon>
        <taxon>lamiids</taxon>
        <taxon>Lamiales</taxon>
        <taxon>Orobanchaceae</taxon>
        <taxon>Buchnereae</taxon>
        <taxon>Striga</taxon>
    </lineage>
</organism>
<sequence length="118" mass="13230">MDSFSAQAGESSASGKSKRGGKRKLNVASEDKIIGLISSVCEEMNKRLSELSARLQTKLMQKSNVLPFMRHLKKIPNLTTDERVVVMRYICKNVDELDLFFSLYDDAKCSLVQQILTG</sequence>